<comment type="function">
    <text evidence="2 9">Catalyzes a trans-dehydration via an enolate intermediate.</text>
</comment>
<comment type="catalytic activity">
    <reaction evidence="1 9">
        <text>3-dehydroquinate = 3-dehydroshikimate + H2O</text>
        <dbReference type="Rhea" id="RHEA:21096"/>
        <dbReference type="ChEBI" id="CHEBI:15377"/>
        <dbReference type="ChEBI" id="CHEBI:16630"/>
        <dbReference type="ChEBI" id="CHEBI:32364"/>
        <dbReference type="EC" id="4.2.1.10"/>
    </reaction>
</comment>
<evidence type="ECO:0000313" key="13">
    <source>
        <dbReference type="EMBL" id="TNB47903.1"/>
    </source>
</evidence>
<dbReference type="PANTHER" id="PTHR21272:SF3">
    <property type="entry name" value="CATABOLIC 3-DEHYDROQUINASE"/>
    <property type="match status" value="1"/>
</dbReference>
<dbReference type="OrthoDB" id="9790793at2"/>
<dbReference type="AlphaFoldDB" id="A0A5C4JRB7"/>
<feature type="active site" description="Proton donor" evidence="9 10">
    <location>
        <position position="101"/>
    </location>
</feature>
<feature type="binding site" evidence="9 11">
    <location>
        <position position="81"/>
    </location>
    <ligand>
        <name>substrate</name>
    </ligand>
</feature>
<comment type="subunit">
    <text evidence="5 9">Homododecamer.</text>
</comment>
<feature type="site" description="Transition state stabilizer" evidence="9 12">
    <location>
        <position position="19"/>
    </location>
</feature>
<evidence type="ECO:0000256" key="2">
    <source>
        <dbReference type="ARBA" id="ARBA00003924"/>
    </source>
</evidence>
<keyword evidence="7 9" id="KW-0057">Aromatic amino acid biosynthesis</keyword>
<gene>
    <name evidence="9 13" type="primary">aroQ</name>
    <name evidence="13" type="ORF">FF124_09950</name>
</gene>
<dbReference type="NCBIfam" id="NF003806">
    <property type="entry name" value="PRK05395.1-3"/>
    <property type="match status" value="1"/>
</dbReference>
<dbReference type="PANTHER" id="PTHR21272">
    <property type="entry name" value="CATABOLIC 3-DEHYDROQUINASE"/>
    <property type="match status" value="1"/>
</dbReference>
<dbReference type="UniPathway" id="UPA00053">
    <property type="reaction ID" value="UER00086"/>
</dbReference>
<evidence type="ECO:0000256" key="9">
    <source>
        <dbReference type="HAMAP-Rule" id="MF_00169"/>
    </source>
</evidence>
<dbReference type="PIRSF" id="PIRSF001399">
    <property type="entry name" value="DHquinase_II"/>
    <property type="match status" value="1"/>
</dbReference>
<dbReference type="NCBIfam" id="TIGR01088">
    <property type="entry name" value="aroQ"/>
    <property type="match status" value="1"/>
</dbReference>
<dbReference type="InterPro" id="IPR036441">
    <property type="entry name" value="DHquinase_II_sf"/>
</dbReference>
<evidence type="ECO:0000313" key="14">
    <source>
        <dbReference type="Proteomes" id="UP000307874"/>
    </source>
</evidence>
<dbReference type="PROSITE" id="PS01029">
    <property type="entry name" value="DEHYDROQUINASE_II"/>
    <property type="match status" value="1"/>
</dbReference>
<dbReference type="InterPro" id="IPR001874">
    <property type="entry name" value="DHquinase_II"/>
</dbReference>
<dbReference type="GO" id="GO:0009423">
    <property type="term" value="P:chorismate biosynthetic process"/>
    <property type="evidence" value="ECO:0007669"/>
    <property type="project" value="UniProtKB-UniRule"/>
</dbReference>
<dbReference type="Pfam" id="PF01220">
    <property type="entry name" value="DHquinase_II"/>
    <property type="match status" value="1"/>
</dbReference>
<evidence type="ECO:0000256" key="1">
    <source>
        <dbReference type="ARBA" id="ARBA00001864"/>
    </source>
</evidence>
<organism evidence="13 14">
    <name type="scientific">Martelella lutilitoris</name>
    <dbReference type="NCBI Taxonomy" id="2583532"/>
    <lineage>
        <taxon>Bacteria</taxon>
        <taxon>Pseudomonadati</taxon>
        <taxon>Pseudomonadota</taxon>
        <taxon>Alphaproteobacteria</taxon>
        <taxon>Hyphomicrobiales</taxon>
        <taxon>Aurantimonadaceae</taxon>
        <taxon>Martelella</taxon>
    </lineage>
</organism>
<feature type="binding site" evidence="9 11">
    <location>
        <position position="112"/>
    </location>
    <ligand>
        <name>substrate</name>
    </ligand>
</feature>
<evidence type="ECO:0000256" key="12">
    <source>
        <dbReference type="PIRSR" id="PIRSR001399-3"/>
    </source>
</evidence>
<dbReference type="NCBIfam" id="NF003807">
    <property type="entry name" value="PRK05395.1-4"/>
    <property type="match status" value="1"/>
</dbReference>
<dbReference type="EC" id="4.2.1.10" evidence="6 9"/>
<comment type="caution">
    <text evidence="13">The sequence shown here is derived from an EMBL/GenBank/DDBJ whole genome shotgun (WGS) entry which is preliminary data.</text>
</comment>
<dbReference type="Proteomes" id="UP000307874">
    <property type="component" value="Unassembled WGS sequence"/>
</dbReference>
<comment type="pathway">
    <text evidence="3 9">Metabolic intermediate biosynthesis; chorismate biosynthesis; chorismate from D-erythrose 4-phosphate and phosphoenolpyruvate: step 3/7.</text>
</comment>
<evidence type="ECO:0000256" key="10">
    <source>
        <dbReference type="PIRSR" id="PIRSR001399-1"/>
    </source>
</evidence>
<sequence>MTRVIFVLNGPNLNLLGKREPGIYGALTLEAIEEACRMEAETLGFQADCRQSNHEGVLVDWLHEANDKAAGVAINPGAYGHTSIALHDAIRAISVPVVELHISNIHAREPFRHKTMTSAAAKGVICGFGQDSYLLALRALKTLTE</sequence>
<keyword evidence="14" id="KW-1185">Reference proteome</keyword>
<feature type="binding site" evidence="9 11">
    <location>
        <position position="75"/>
    </location>
    <ligand>
        <name>substrate</name>
    </ligand>
</feature>
<dbReference type="EMBL" id="VCLB01000005">
    <property type="protein sequence ID" value="TNB47903.1"/>
    <property type="molecule type" value="Genomic_DNA"/>
</dbReference>
<dbReference type="InterPro" id="IPR018509">
    <property type="entry name" value="DHquinase_II_CS"/>
</dbReference>
<feature type="active site" description="Proton acceptor" evidence="9 10">
    <location>
        <position position="24"/>
    </location>
</feature>
<dbReference type="NCBIfam" id="NF003805">
    <property type="entry name" value="PRK05395.1-2"/>
    <property type="match status" value="1"/>
</dbReference>
<evidence type="ECO:0000256" key="7">
    <source>
        <dbReference type="ARBA" id="ARBA00023141"/>
    </source>
</evidence>
<dbReference type="SUPFAM" id="SSF52304">
    <property type="entry name" value="Type II 3-dehydroquinate dehydratase"/>
    <property type="match status" value="1"/>
</dbReference>
<protein>
    <recommendedName>
        <fullName evidence="6 9">3-dehydroquinate dehydratase</fullName>
        <shortName evidence="9">3-dehydroquinase</shortName>
        <ecNumber evidence="6 9">4.2.1.10</ecNumber>
    </recommendedName>
    <alternativeName>
        <fullName evidence="9">Type II DHQase</fullName>
    </alternativeName>
</protein>
<accession>A0A5C4JRB7</accession>
<name>A0A5C4JRB7_9HYPH</name>
<dbReference type="GO" id="GO:0009073">
    <property type="term" value="P:aromatic amino acid family biosynthetic process"/>
    <property type="evidence" value="ECO:0007669"/>
    <property type="project" value="UniProtKB-KW"/>
</dbReference>
<evidence type="ECO:0000256" key="6">
    <source>
        <dbReference type="ARBA" id="ARBA00012060"/>
    </source>
</evidence>
<dbReference type="HAMAP" id="MF_00169">
    <property type="entry name" value="AroQ"/>
    <property type="match status" value="1"/>
</dbReference>
<evidence type="ECO:0000256" key="4">
    <source>
        <dbReference type="ARBA" id="ARBA00011037"/>
    </source>
</evidence>
<dbReference type="RefSeq" id="WP_138748348.1">
    <property type="nucleotide sequence ID" value="NZ_VCLB01000005.1"/>
</dbReference>
<dbReference type="GO" id="GO:0008652">
    <property type="term" value="P:amino acid biosynthetic process"/>
    <property type="evidence" value="ECO:0007669"/>
    <property type="project" value="UniProtKB-KW"/>
</dbReference>
<dbReference type="CDD" id="cd00466">
    <property type="entry name" value="DHQase_II"/>
    <property type="match status" value="1"/>
</dbReference>
<keyword evidence="9" id="KW-0028">Amino-acid biosynthesis</keyword>
<feature type="binding site" evidence="9 11">
    <location>
        <position position="88"/>
    </location>
    <ligand>
        <name>substrate</name>
    </ligand>
</feature>
<comment type="similarity">
    <text evidence="4 9">Belongs to the type-II 3-dehydroquinase family.</text>
</comment>
<evidence type="ECO:0000256" key="11">
    <source>
        <dbReference type="PIRSR" id="PIRSR001399-2"/>
    </source>
</evidence>
<dbReference type="Gene3D" id="3.40.50.9100">
    <property type="entry name" value="Dehydroquinase, class II"/>
    <property type="match status" value="1"/>
</dbReference>
<evidence type="ECO:0000256" key="8">
    <source>
        <dbReference type="ARBA" id="ARBA00023239"/>
    </source>
</evidence>
<evidence type="ECO:0000256" key="3">
    <source>
        <dbReference type="ARBA" id="ARBA00004902"/>
    </source>
</evidence>
<reference evidence="13 14" key="1">
    <citation type="submission" date="2019-06" db="EMBL/GenBank/DDBJ databases">
        <title>Martelella lutilitoris sp. nov., isolated from a tidal mudflat.</title>
        <authorList>
            <person name="Kim Y.-J."/>
        </authorList>
    </citation>
    <scope>NUCLEOTIDE SEQUENCE [LARGE SCALE GENOMIC DNA]</scope>
    <source>
        <strain evidence="13 14">GH2-6</strain>
    </source>
</reference>
<evidence type="ECO:0000256" key="5">
    <source>
        <dbReference type="ARBA" id="ARBA00011193"/>
    </source>
</evidence>
<dbReference type="GO" id="GO:0019631">
    <property type="term" value="P:quinate catabolic process"/>
    <property type="evidence" value="ECO:0007669"/>
    <property type="project" value="TreeGrafter"/>
</dbReference>
<feature type="binding site" evidence="9 11">
    <location>
        <begin position="102"/>
        <end position="103"/>
    </location>
    <ligand>
        <name>substrate</name>
    </ligand>
</feature>
<dbReference type="GO" id="GO:0003855">
    <property type="term" value="F:3-dehydroquinate dehydratase activity"/>
    <property type="evidence" value="ECO:0007669"/>
    <property type="project" value="UniProtKB-UniRule"/>
</dbReference>
<keyword evidence="8 9" id="KW-0456">Lyase</keyword>
<proteinExistence type="inferred from homology"/>